<evidence type="ECO:0000313" key="3">
    <source>
        <dbReference type="Proteomes" id="UP000678393"/>
    </source>
</evidence>
<dbReference type="Proteomes" id="UP000678393">
    <property type="component" value="Unassembled WGS sequence"/>
</dbReference>
<gene>
    <name evidence="2" type="ORF">CUNI_LOCUS10972</name>
</gene>
<comment type="caution">
    <text evidence="2">The sequence shown here is derived from an EMBL/GenBank/DDBJ whole genome shotgun (WGS) entry which is preliminary data.</text>
</comment>
<evidence type="ECO:0008006" key="4">
    <source>
        <dbReference type="Google" id="ProtNLM"/>
    </source>
</evidence>
<feature type="transmembrane region" description="Helical" evidence="1">
    <location>
        <begin position="6"/>
        <end position="26"/>
    </location>
</feature>
<name>A0A8S3Z7B9_9EUPU</name>
<dbReference type="EMBL" id="CAJHNH020002055">
    <property type="protein sequence ID" value="CAG5125414.1"/>
    <property type="molecule type" value="Genomic_DNA"/>
</dbReference>
<dbReference type="Pfam" id="PF15879">
    <property type="entry name" value="MWFE"/>
    <property type="match status" value="1"/>
</dbReference>
<dbReference type="InterPro" id="IPR017384">
    <property type="entry name" value="NADH_Ub_cplx-1_asu_su-1"/>
</dbReference>
<dbReference type="OrthoDB" id="1920692at2759"/>
<evidence type="ECO:0000313" key="2">
    <source>
        <dbReference type="EMBL" id="CAG5125414.1"/>
    </source>
</evidence>
<evidence type="ECO:0000256" key="1">
    <source>
        <dbReference type="SAM" id="Phobius"/>
    </source>
</evidence>
<keyword evidence="1" id="KW-0472">Membrane</keyword>
<dbReference type="AlphaFoldDB" id="A0A8S3Z7B9"/>
<sequence length="78" mass="8941">MWWEILPSAGIVFTALLVPHLSYIALNKIFHNGKNVARNPYAPEFFNSDKVVYIRDERITGSRYIPQGLEAIPDEPCH</sequence>
<keyword evidence="1" id="KW-1133">Transmembrane helix</keyword>
<protein>
    <recommendedName>
        <fullName evidence="4">NADH dehydrogenase [ubiquinone] 1 alpha subcomplex subunit 1</fullName>
    </recommendedName>
</protein>
<keyword evidence="1" id="KW-0812">Transmembrane</keyword>
<keyword evidence="3" id="KW-1185">Reference proteome</keyword>
<proteinExistence type="predicted"/>
<reference evidence="2" key="1">
    <citation type="submission" date="2021-04" db="EMBL/GenBank/DDBJ databases">
        <authorList>
            <consortium name="Molecular Ecology Group"/>
        </authorList>
    </citation>
    <scope>NUCLEOTIDE SEQUENCE</scope>
</reference>
<organism evidence="2 3">
    <name type="scientific">Candidula unifasciata</name>
    <dbReference type="NCBI Taxonomy" id="100452"/>
    <lineage>
        <taxon>Eukaryota</taxon>
        <taxon>Metazoa</taxon>
        <taxon>Spiralia</taxon>
        <taxon>Lophotrochozoa</taxon>
        <taxon>Mollusca</taxon>
        <taxon>Gastropoda</taxon>
        <taxon>Heterobranchia</taxon>
        <taxon>Euthyneura</taxon>
        <taxon>Panpulmonata</taxon>
        <taxon>Eupulmonata</taxon>
        <taxon>Stylommatophora</taxon>
        <taxon>Helicina</taxon>
        <taxon>Helicoidea</taxon>
        <taxon>Geomitridae</taxon>
        <taxon>Candidula</taxon>
    </lineage>
</organism>
<accession>A0A8S3Z7B9</accession>